<dbReference type="PRINTS" id="PR00092">
    <property type="entry name" value="TYROSINASE"/>
</dbReference>
<evidence type="ECO:0000256" key="4">
    <source>
        <dbReference type="ARBA" id="ARBA00023002"/>
    </source>
</evidence>
<feature type="cross-link" description="2'-(S-cysteinyl)-histidine (Cys-His)" evidence="9">
    <location>
        <begin position="180"/>
        <end position="200"/>
    </location>
</feature>
<evidence type="ECO:0000256" key="10">
    <source>
        <dbReference type="SAM" id="MobiDB-lite"/>
    </source>
</evidence>
<dbReference type="Pfam" id="PF00264">
    <property type="entry name" value="Tyrosinase"/>
    <property type="match status" value="1"/>
</dbReference>
<accession>A0AAW2J0M6</accession>
<evidence type="ECO:0000313" key="13">
    <source>
        <dbReference type="EMBL" id="KAL0287313.1"/>
    </source>
</evidence>
<comment type="similarity">
    <text evidence="1">Belongs to the tyrosinase family.</text>
</comment>
<dbReference type="InterPro" id="IPR008922">
    <property type="entry name" value="Di-copper_centre_dom_sf"/>
</dbReference>
<protein>
    <submittedName>
        <fullName evidence="13">Polyphenol oxidase, chloroplastic</fullName>
    </submittedName>
</protein>
<evidence type="ECO:0000256" key="2">
    <source>
        <dbReference type="ARBA" id="ARBA00022723"/>
    </source>
</evidence>
<dbReference type="EMBL" id="JACGWM010001827">
    <property type="protein sequence ID" value="KAL0287313.1"/>
    <property type="molecule type" value="Genomic_DNA"/>
</dbReference>
<keyword evidence="4" id="KW-0560">Oxidoreductase</keyword>
<dbReference type="InterPro" id="IPR022739">
    <property type="entry name" value="Polyphenol_oxidase_cen"/>
</dbReference>
<dbReference type="PIRSF" id="PIRSF000290">
    <property type="entry name" value="PPO_plant"/>
    <property type="match status" value="1"/>
</dbReference>
<feature type="binding site" evidence="7">
    <location>
        <position position="335"/>
    </location>
    <ligand>
        <name>Cu cation</name>
        <dbReference type="ChEBI" id="CHEBI:23378"/>
        <label>B</label>
    </ligand>
</feature>
<gene>
    <name evidence="13" type="ORF">Scaly_2768900</name>
</gene>
<evidence type="ECO:0000259" key="12">
    <source>
        <dbReference type="PROSITE" id="PS00498"/>
    </source>
</evidence>
<comment type="cofactor">
    <cofactor evidence="7">
        <name>Cu(2+)</name>
        <dbReference type="ChEBI" id="CHEBI:29036"/>
    </cofactor>
    <text evidence="7">Binds 2 copper ions per subunit.</text>
</comment>
<comment type="caution">
    <text evidence="13">The sequence shown here is derived from an EMBL/GenBank/DDBJ whole genome shotgun (WGS) entry which is preliminary data.</text>
</comment>
<dbReference type="AlphaFoldDB" id="A0AAW2J0M6"/>
<keyword evidence="2 7" id="KW-0479">Metal-binding</keyword>
<keyword evidence="5 7" id="KW-0186">Copper</keyword>
<feature type="region of interest" description="Disordered" evidence="10">
    <location>
        <begin position="45"/>
        <end position="66"/>
    </location>
</feature>
<name>A0AAW2J0M6_9LAMI</name>
<dbReference type="SUPFAM" id="SSF48056">
    <property type="entry name" value="Di-copper centre-containing domain"/>
    <property type="match status" value="1"/>
</dbReference>
<evidence type="ECO:0000256" key="5">
    <source>
        <dbReference type="ARBA" id="ARBA00023008"/>
    </source>
</evidence>
<dbReference type="PANTHER" id="PTHR11474:SF95">
    <property type="entry name" value="POLYPHENOL OXIDASE, CHLOROPLASTIC-LIKE"/>
    <property type="match status" value="1"/>
</dbReference>
<sequence>MSSLLCSWATTSSPLLAIPSSSSSSSSYSSSLVLYPKPKARKAARPFCSARRNDEENQNSNQENKLDRRNMLIGLGGLYSAANLGSNTLESSAAPIPAPDLSTCRPNLGPPVPYSCCPPDTPIVDFTLPTNPPMRTRPAAHLASADYINRYNRAVQLMRNLPATDPRNFLQQSYVHCAYCNGAYFYPALQGLNRGEIQVHGNWLFFPFHRWYLYFHERILGSLIGDPTFALPYWNWDSPYAMDAPAMYSNNRTYPALYNDRRNQLIYRRPVNLGTGTDSNQTQAQIANSNCAVMNNEMIRTATTLESFMGTPYRRGNAVPNGPGTSERGSHNAVHRWCGDPRLPAEEDMGNFYSAGRDPIFYGHHSNVDRMWTLWRQRRAANQRDFTDTDYLNSQFLFYDENSRLVRVRVGDCLDNTRLGYQFQTEGVFVTWTDCRPFTRVRGSRAARISDFPKLETLEFPLKLDKVVKVRVPRPRKSRTPKEKEEEVELLLIEDIEVDVGEFAQFNIFVDEEEDSFDDLTKAEFLGTFSHVRHKHDTPMKIKAQERLELNTLLDDLDVEGDEEILISLVPLAGISPLVVSRSALLLPPHKNACSDDQVLAYELYDAYYQKVHENNYY</sequence>
<feature type="disulfide bond" evidence="8">
    <location>
        <begin position="116"/>
        <end position="177"/>
    </location>
</feature>
<feature type="binding site" evidence="7">
    <location>
        <position position="200"/>
    </location>
    <ligand>
        <name>Cu cation</name>
        <dbReference type="ChEBI" id="CHEBI:23378"/>
        <label>A</label>
    </ligand>
</feature>
<evidence type="ECO:0000259" key="11">
    <source>
        <dbReference type="PROSITE" id="PS00497"/>
    </source>
</evidence>
<feature type="disulfide bond" evidence="8">
    <location>
        <begin position="104"/>
        <end position="117"/>
    </location>
</feature>
<dbReference type="Pfam" id="PF12142">
    <property type="entry name" value="PPO1_DWL"/>
    <property type="match status" value="1"/>
</dbReference>
<feature type="domain" description="Tyrosinase copper-binding" evidence="11">
    <location>
        <begin position="200"/>
        <end position="217"/>
    </location>
</feature>
<feature type="domain" description="Tyrosinase copper-binding" evidence="12">
    <location>
        <begin position="358"/>
        <end position="369"/>
    </location>
</feature>
<evidence type="ECO:0000256" key="3">
    <source>
        <dbReference type="ARBA" id="ARBA00022784"/>
    </source>
</evidence>
<dbReference type="PROSITE" id="PS00497">
    <property type="entry name" value="TYROSINASE_1"/>
    <property type="match status" value="1"/>
</dbReference>
<dbReference type="Gene3D" id="1.10.1280.10">
    <property type="entry name" value="Di-copper center containing domain from catechol oxidase"/>
    <property type="match status" value="1"/>
</dbReference>
<feature type="binding site" evidence="7">
    <location>
        <position position="365"/>
    </location>
    <ligand>
        <name>Cu cation</name>
        <dbReference type="ChEBI" id="CHEBI:23378"/>
        <label>B</label>
    </ligand>
</feature>
<evidence type="ECO:0000256" key="1">
    <source>
        <dbReference type="ARBA" id="ARBA00009928"/>
    </source>
</evidence>
<dbReference type="InterPro" id="IPR022740">
    <property type="entry name" value="Polyphenol_oxidase_C"/>
</dbReference>
<dbReference type="PROSITE" id="PS00498">
    <property type="entry name" value="TYROSINASE_2"/>
    <property type="match status" value="1"/>
</dbReference>
<dbReference type="PANTHER" id="PTHR11474">
    <property type="entry name" value="TYROSINASE FAMILY MEMBER"/>
    <property type="match status" value="1"/>
</dbReference>
<evidence type="ECO:0000256" key="8">
    <source>
        <dbReference type="PIRSR" id="PIRSR000290-2"/>
    </source>
</evidence>
<dbReference type="InterPro" id="IPR016213">
    <property type="entry name" value="Polyphenol_oxidase"/>
</dbReference>
<dbReference type="InterPro" id="IPR002227">
    <property type="entry name" value="Tyrosinase_Cu-bd"/>
</dbReference>
<dbReference type="GO" id="GO:0046148">
    <property type="term" value="P:pigment biosynthetic process"/>
    <property type="evidence" value="ECO:0007669"/>
    <property type="project" value="InterPro"/>
</dbReference>
<feature type="binding site" evidence="7">
    <location>
        <position position="209"/>
    </location>
    <ligand>
        <name>Cu cation</name>
        <dbReference type="ChEBI" id="CHEBI:23378"/>
        <label>A</label>
    </ligand>
</feature>
<evidence type="ECO:0000256" key="7">
    <source>
        <dbReference type="PIRSR" id="PIRSR000290-1"/>
    </source>
</evidence>
<organism evidence="13">
    <name type="scientific">Sesamum calycinum</name>
    <dbReference type="NCBI Taxonomy" id="2727403"/>
    <lineage>
        <taxon>Eukaryota</taxon>
        <taxon>Viridiplantae</taxon>
        <taxon>Streptophyta</taxon>
        <taxon>Embryophyta</taxon>
        <taxon>Tracheophyta</taxon>
        <taxon>Spermatophyta</taxon>
        <taxon>Magnoliopsida</taxon>
        <taxon>eudicotyledons</taxon>
        <taxon>Gunneridae</taxon>
        <taxon>Pentapetalae</taxon>
        <taxon>asterids</taxon>
        <taxon>lamiids</taxon>
        <taxon>Lamiales</taxon>
        <taxon>Pedaliaceae</taxon>
        <taxon>Sesamum</taxon>
    </lineage>
</organism>
<feature type="binding site" evidence="7">
    <location>
        <position position="331"/>
    </location>
    <ligand>
        <name>Cu cation</name>
        <dbReference type="ChEBI" id="CHEBI:23378"/>
        <label>B</label>
    </ligand>
</feature>
<feature type="binding site" evidence="7">
    <location>
        <position position="176"/>
    </location>
    <ligand>
        <name>Cu cation</name>
        <dbReference type="ChEBI" id="CHEBI:23378"/>
        <label>A</label>
    </ligand>
</feature>
<dbReference type="GO" id="GO:0004097">
    <property type="term" value="F:catechol oxidase activity"/>
    <property type="evidence" value="ECO:0007669"/>
    <property type="project" value="InterPro"/>
</dbReference>
<dbReference type="Pfam" id="PF12143">
    <property type="entry name" value="PPO1_KFDV"/>
    <property type="match status" value="1"/>
</dbReference>
<dbReference type="InterPro" id="IPR050316">
    <property type="entry name" value="Tyrosinase/Hemocyanin"/>
</dbReference>
<keyword evidence="6 8" id="KW-1015">Disulfide bond</keyword>
<reference evidence="13" key="1">
    <citation type="submission" date="2020-06" db="EMBL/GenBank/DDBJ databases">
        <authorList>
            <person name="Li T."/>
            <person name="Hu X."/>
            <person name="Zhang T."/>
            <person name="Song X."/>
            <person name="Zhang H."/>
            <person name="Dai N."/>
            <person name="Sheng W."/>
            <person name="Hou X."/>
            <person name="Wei L."/>
        </authorList>
    </citation>
    <scope>NUCLEOTIDE SEQUENCE</scope>
    <source>
        <strain evidence="13">KEN8</strain>
        <tissue evidence="13">Leaf</tissue>
    </source>
</reference>
<dbReference type="GO" id="GO:0046872">
    <property type="term" value="F:metal ion binding"/>
    <property type="evidence" value="ECO:0007669"/>
    <property type="project" value="UniProtKB-KW"/>
</dbReference>
<evidence type="ECO:0000256" key="9">
    <source>
        <dbReference type="PIRSR" id="PIRSR000290-3"/>
    </source>
</evidence>
<evidence type="ECO:0000256" key="6">
    <source>
        <dbReference type="ARBA" id="ARBA00023157"/>
    </source>
</evidence>
<proteinExistence type="inferred from homology"/>
<reference evidence="13" key="2">
    <citation type="journal article" date="2024" name="Plant">
        <title>Genomic evolution and insights into agronomic trait innovations of Sesamum species.</title>
        <authorList>
            <person name="Miao H."/>
            <person name="Wang L."/>
            <person name="Qu L."/>
            <person name="Liu H."/>
            <person name="Sun Y."/>
            <person name="Le M."/>
            <person name="Wang Q."/>
            <person name="Wei S."/>
            <person name="Zheng Y."/>
            <person name="Lin W."/>
            <person name="Duan Y."/>
            <person name="Cao H."/>
            <person name="Xiong S."/>
            <person name="Wang X."/>
            <person name="Wei L."/>
            <person name="Li C."/>
            <person name="Ma Q."/>
            <person name="Ju M."/>
            <person name="Zhao R."/>
            <person name="Li G."/>
            <person name="Mu C."/>
            <person name="Tian Q."/>
            <person name="Mei H."/>
            <person name="Zhang T."/>
            <person name="Gao T."/>
            <person name="Zhang H."/>
        </authorList>
    </citation>
    <scope>NUCLEOTIDE SEQUENCE</scope>
    <source>
        <strain evidence="13">KEN8</strain>
    </source>
</reference>
<keyword evidence="3" id="KW-0883">Thioether bond</keyword>